<dbReference type="EMBL" id="CP043869">
    <property type="protein sequence ID" value="QEQ96305.1"/>
    <property type="molecule type" value="Genomic_DNA"/>
</dbReference>
<keyword evidence="6" id="KW-0547">Nucleotide-binding</keyword>
<dbReference type="InterPro" id="IPR016211">
    <property type="entry name" value="Glu/Phe/Leu/Val/Trp_DH_bac/arc"/>
</dbReference>
<dbReference type="GO" id="GO:0016639">
    <property type="term" value="F:oxidoreductase activity, acting on the CH-NH2 group of donors, NAD or NADP as acceptor"/>
    <property type="evidence" value="ECO:0007669"/>
    <property type="project" value="InterPro"/>
</dbReference>
<evidence type="ECO:0000256" key="6">
    <source>
        <dbReference type="PIRSR" id="PIRSR000188-2"/>
    </source>
</evidence>
<dbReference type="Gene3D" id="3.40.50.10860">
    <property type="entry name" value="Leucine Dehydrogenase, chain A, domain 1"/>
    <property type="match status" value="1"/>
</dbReference>
<dbReference type="Pfam" id="PF02812">
    <property type="entry name" value="ELFV_dehydrog_N"/>
    <property type="match status" value="1"/>
</dbReference>
<evidence type="ECO:0000256" key="5">
    <source>
        <dbReference type="PIRSR" id="PIRSR000188-1"/>
    </source>
</evidence>
<gene>
    <name evidence="9" type="ORF">F0U83_06065</name>
</gene>
<evidence type="ECO:0000256" key="4">
    <source>
        <dbReference type="ARBA" id="ARBA00023027"/>
    </source>
</evidence>
<dbReference type="SUPFAM" id="SSF51735">
    <property type="entry name" value="NAD(P)-binding Rossmann-fold domains"/>
    <property type="match status" value="1"/>
</dbReference>
<dbReference type="OrthoDB" id="9803297at2"/>
<protein>
    <submittedName>
        <fullName evidence="9">Glu/Leu/Phe/Val dehydrogenase</fullName>
    </submittedName>
</protein>
<feature type="domain" description="Glutamate/phenylalanine/leucine/valine/L-tryptophan dehydrogenase C-terminal" evidence="8">
    <location>
        <begin position="149"/>
        <end position="351"/>
    </location>
</feature>
<reference evidence="9 10" key="1">
    <citation type="journal article" date="2019" name="Biochem. Eng. J.">
        <title>Metabolic engineering of the marine bacteria Neptunomonas concharum for the production of acetoin and meso-2,3-butanediol from acetate.</title>
        <authorList>
            <person name="Li W."/>
            <person name="Pu N."/>
            <person name="Liu C.-X."/>
            <person name="Yuan Q.-P."/>
            <person name="Li Z.-J."/>
        </authorList>
    </citation>
    <scope>NUCLEOTIDE SEQUENCE [LARGE SCALE GENOMIC DNA]</scope>
    <source>
        <strain evidence="9 10">JCM17730</strain>
    </source>
</reference>
<evidence type="ECO:0000313" key="10">
    <source>
        <dbReference type="Proteomes" id="UP000324760"/>
    </source>
</evidence>
<keyword evidence="4 6" id="KW-0520">NAD</keyword>
<dbReference type="PANTHER" id="PTHR42722:SF1">
    <property type="entry name" value="VALINE DEHYDROGENASE"/>
    <property type="match status" value="1"/>
</dbReference>
<dbReference type="InterPro" id="IPR036291">
    <property type="entry name" value="NAD(P)-bd_dom_sf"/>
</dbReference>
<comment type="similarity">
    <text evidence="2 7">Belongs to the Glu/Leu/Phe/Val dehydrogenases family.</text>
</comment>
<dbReference type="PIRSF" id="PIRSF000188">
    <property type="entry name" value="Phe_leu_dh"/>
    <property type="match status" value="1"/>
</dbReference>
<dbReference type="KEGG" id="ncu:F0U83_06065"/>
<feature type="active site" description="Proton donor/acceptor" evidence="5">
    <location>
        <position position="80"/>
    </location>
</feature>
<dbReference type="InterPro" id="IPR006097">
    <property type="entry name" value="Glu/Leu/Phe/Val/Trp_DH_dimer"/>
</dbReference>
<evidence type="ECO:0000256" key="1">
    <source>
        <dbReference type="ARBA" id="ARBA00003868"/>
    </source>
</evidence>
<dbReference type="CDD" id="cd01075">
    <property type="entry name" value="NAD_bind_Leu_Phe_Val_DH"/>
    <property type="match status" value="1"/>
</dbReference>
<dbReference type="SMART" id="SM00839">
    <property type="entry name" value="ELFV_dehydrog"/>
    <property type="match status" value="1"/>
</dbReference>
<dbReference type="PRINTS" id="PR00082">
    <property type="entry name" value="GLFDHDRGNASE"/>
</dbReference>
<dbReference type="Gene3D" id="3.40.50.720">
    <property type="entry name" value="NAD(P)-binding Rossmann-like Domain"/>
    <property type="match status" value="1"/>
</dbReference>
<dbReference type="SUPFAM" id="SSF53223">
    <property type="entry name" value="Aminoacid dehydrogenase-like, N-terminal domain"/>
    <property type="match status" value="1"/>
</dbReference>
<proteinExistence type="inferred from homology"/>
<dbReference type="GO" id="GO:0006520">
    <property type="term" value="P:amino acid metabolic process"/>
    <property type="evidence" value="ECO:0007669"/>
    <property type="project" value="InterPro"/>
</dbReference>
<evidence type="ECO:0000256" key="2">
    <source>
        <dbReference type="ARBA" id="ARBA00006382"/>
    </source>
</evidence>
<dbReference type="GO" id="GO:0000166">
    <property type="term" value="F:nucleotide binding"/>
    <property type="evidence" value="ECO:0007669"/>
    <property type="project" value="UniProtKB-KW"/>
</dbReference>
<dbReference type="AlphaFoldDB" id="A0A5P1RAK0"/>
<dbReference type="InterPro" id="IPR046346">
    <property type="entry name" value="Aminoacid_DH-like_N_sf"/>
</dbReference>
<dbReference type="Pfam" id="PF00208">
    <property type="entry name" value="ELFV_dehydrog"/>
    <property type="match status" value="2"/>
</dbReference>
<dbReference type="InterPro" id="IPR006095">
    <property type="entry name" value="Glu/Leu/Phe/Val/Trp_DH"/>
</dbReference>
<evidence type="ECO:0000256" key="3">
    <source>
        <dbReference type="ARBA" id="ARBA00023002"/>
    </source>
</evidence>
<evidence type="ECO:0000256" key="7">
    <source>
        <dbReference type="RuleBase" id="RU004417"/>
    </source>
</evidence>
<dbReference type="PANTHER" id="PTHR42722">
    <property type="entry name" value="LEUCINE DEHYDROGENASE"/>
    <property type="match status" value="1"/>
</dbReference>
<comment type="function">
    <text evidence="1">Catalyzes the reversible oxidative deamination of glutamate to alpha-ketoglutarate and ammonia.</text>
</comment>
<keyword evidence="10" id="KW-1185">Reference proteome</keyword>
<evidence type="ECO:0000313" key="9">
    <source>
        <dbReference type="EMBL" id="QEQ96305.1"/>
    </source>
</evidence>
<dbReference type="RefSeq" id="WP_138988684.1">
    <property type="nucleotide sequence ID" value="NZ_CP043869.1"/>
</dbReference>
<feature type="binding site" evidence="6">
    <location>
        <begin position="185"/>
        <end position="190"/>
    </location>
    <ligand>
        <name>NAD(+)</name>
        <dbReference type="ChEBI" id="CHEBI:57540"/>
    </ligand>
</feature>
<dbReference type="Proteomes" id="UP000324760">
    <property type="component" value="Chromosome"/>
</dbReference>
<organism evidence="9 10">
    <name type="scientific">Neptunomonas concharum</name>
    <dbReference type="NCBI Taxonomy" id="1031538"/>
    <lineage>
        <taxon>Bacteria</taxon>
        <taxon>Pseudomonadati</taxon>
        <taxon>Pseudomonadota</taxon>
        <taxon>Gammaproteobacteria</taxon>
        <taxon>Oceanospirillales</taxon>
        <taxon>Oceanospirillaceae</taxon>
        <taxon>Neptunomonas</taxon>
    </lineage>
</organism>
<evidence type="ECO:0000259" key="8">
    <source>
        <dbReference type="SMART" id="SM00839"/>
    </source>
</evidence>
<dbReference type="InterPro" id="IPR006096">
    <property type="entry name" value="Glu/Leu/Phe/Val/Trp_DH_C"/>
</dbReference>
<sequence>MSVFSHPEFDLHEQVNYFHDAKTGLKAIVAVHNSNRGPALGGCRMWNYASDEEALRDVLRLSKGMTYKSALANLDLGGGKSVIIGDARAHKTEALLEMMGRCLESLSGRYIAAEDSGTSVPDLQIMGRHTQYVAGVTERTGIDGQLSNGDPSPATAYGTFIGLKAAVKHKLGRDDLTGLKVAIQGVGNVGYRLAEHLHVAGAELYVTDIHQEQVDKAVSKLNATAVSAADILSLDVDILAPCALGAILNDKTIPTIKAQVIAGASNNQLESAHHDMMLKERGILYAPDFAINAGGIIDIFYERVGHTPAKVTAHIETIAETLAEIFIRSDESGLATGAIANQLAEERFILSTV</sequence>
<accession>A0A5P1RAK0</accession>
<keyword evidence="3 7" id="KW-0560">Oxidoreductase</keyword>
<name>A0A5P1RAK0_9GAMM</name>